<dbReference type="EMBL" id="CAXLJM020000043">
    <property type="protein sequence ID" value="CAL8110258.1"/>
    <property type="molecule type" value="Genomic_DNA"/>
</dbReference>
<feature type="signal peptide" evidence="1">
    <location>
        <begin position="1"/>
        <end position="23"/>
    </location>
</feature>
<keyword evidence="1" id="KW-0732">Signal</keyword>
<keyword evidence="3" id="KW-1185">Reference proteome</keyword>
<comment type="caution">
    <text evidence="2">The sequence shown here is derived from an EMBL/GenBank/DDBJ whole genome shotgun (WGS) entry which is preliminary data.</text>
</comment>
<sequence>MLPLKYVPVYFLLLAISISGIAGNASPAGHPAPTLNQTKCAICDSLQAPVCSNDTALLAGNNFTMECELPRVWCFKSEGNITTKDHHGHTISVKKTERGCTNSRNNEECVRVKQQDGSDFKVCYCKNKTCNIDYDISMLTPKNPNTAGWARNSPSWTMCLLLYTSHLVAKYIRNSAT</sequence>
<proteinExistence type="predicted"/>
<evidence type="ECO:0000313" key="2">
    <source>
        <dbReference type="EMBL" id="CAL8110258.1"/>
    </source>
</evidence>
<dbReference type="Proteomes" id="UP001642540">
    <property type="component" value="Unassembled WGS sequence"/>
</dbReference>
<protein>
    <submittedName>
        <fullName evidence="2">Uncharacterized protein</fullName>
    </submittedName>
</protein>
<accession>A0ABP1QQY7</accession>
<organism evidence="2 3">
    <name type="scientific">Orchesella dallaii</name>
    <dbReference type="NCBI Taxonomy" id="48710"/>
    <lineage>
        <taxon>Eukaryota</taxon>
        <taxon>Metazoa</taxon>
        <taxon>Ecdysozoa</taxon>
        <taxon>Arthropoda</taxon>
        <taxon>Hexapoda</taxon>
        <taxon>Collembola</taxon>
        <taxon>Entomobryomorpha</taxon>
        <taxon>Entomobryoidea</taxon>
        <taxon>Orchesellidae</taxon>
        <taxon>Orchesellinae</taxon>
        <taxon>Orchesella</taxon>
    </lineage>
</organism>
<gene>
    <name evidence="2" type="ORF">ODALV1_LOCUS14092</name>
</gene>
<evidence type="ECO:0000256" key="1">
    <source>
        <dbReference type="SAM" id="SignalP"/>
    </source>
</evidence>
<evidence type="ECO:0000313" key="3">
    <source>
        <dbReference type="Proteomes" id="UP001642540"/>
    </source>
</evidence>
<reference evidence="2 3" key="1">
    <citation type="submission" date="2024-08" db="EMBL/GenBank/DDBJ databases">
        <authorList>
            <person name="Cucini C."/>
            <person name="Frati F."/>
        </authorList>
    </citation>
    <scope>NUCLEOTIDE SEQUENCE [LARGE SCALE GENOMIC DNA]</scope>
</reference>
<name>A0ABP1QQY7_9HEXA</name>
<feature type="chain" id="PRO_5046374344" evidence="1">
    <location>
        <begin position="24"/>
        <end position="177"/>
    </location>
</feature>